<evidence type="ECO:0000313" key="14">
    <source>
        <dbReference type="Proteomes" id="UP001152766"/>
    </source>
</evidence>
<keyword evidence="14" id="KW-1185">Reference proteome</keyword>
<keyword evidence="7" id="KW-0406">Ion transport</keyword>
<dbReference type="RefSeq" id="WP_268148702.1">
    <property type="nucleotide sequence ID" value="NZ_JAPPUW010000005.1"/>
</dbReference>
<evidence type="ECO:0000259" key="12">
    <source>
        <dbReference type="Pfam" id="PF13609"/>
    </source>
</evidence>
<evidence type="ECO:0000313" key="13">
    <source>
        <dbReference type="EMBL" id="MDG0862358.1"/>
    </source>
</evidence>
<protein>
    <submittedName>
        <fullName evidence="13">Porin</fullName>
    </submittedName>
</protein>
<dbReference type="PANTHER" id="PTHR34501">
    <property type="entry name" value="PROTEIN YDDL-RELATED"/>
    <property type="match status" value="1"/>
</dbReference>
<evidence type="ECO:0000256" key="8">
    <source>
        <dbReference type="ARBA" id="ARBA00023114"/>
    </source>
</evidence>
<keyword evidence="10" id="KW-0998">Cell outer membrane</keyword>
<dbReference type="EMBL" id="SGUG01000009">
    <property type="protein sequence ID" value="MDG0862358.1"/>
    <property type="molecule type" value="Genomic_DNA"/>
</dbReference>
<feature type="chain" id="PRO_5040784992" evidence="11">
    <location>
        <begin position="21"/>
        <end position="347"/>
    </location>
</feature>
<dbReference type="InterPro" id="IPR033900">
    <property type="entry name" value="Gram_neg_porin_domain"/>
</dbReference>
<evidence type="ECO:0000256" key="6">
    <source>
        <dbReference type="ARBA" id="ARBA00022729"/>
    </source>
</evidence>
<feature type="domain" description="Porin" evidence="12">
    <location>
        <begin position="7"/>
        <end position="317"/>
    </location>
</feature>
<evidence type="ECO:0000256" key="7">
    <source>
        <dbReference type="ARBA" id="ARBA00023065"/>
    </source>
</evidence>
<evidence type="ECO:0000256" key="9">
    <source>
        <dbReference type="ARBA" id="ARBA00023136"/>
    </source>
</evidence>
<keyword evidence="6 11" id="KW-0732">Signal</keyword>
<gene>
    <name evidence="13" type="ORF">EXJ73_07730</name>
</gene>
<dbReference type="GO" id="GO:0009279">
    <property type="term" value="C:cell outer membrane"/>
    <property type="evidence" value="ECO:0007669"/>
    <property type="project" value="UniProtKB-SubCell"/>
</dbReference>
<dbReference type="Proteomes" id="UP001152766">
    <property type="component" value="Unassembled WGS sequence"/>
</dbReference>
<dbReference type="GO" id="GO:0046930">
    <property type="term" value="C:pore complex"/>
    <property type="evidence" value="ECO:0007669"/>
    <property type="project" value="UniProtKB-KW"/>
</dbReference>
<proteinExistence type="predicted"/>
<dbReference type="InterPro" id="IPR023614">
    <property type="entry name" value="Porin_dom_sf"/>
</dbReference>
<dbReference type="SUPFAM" id="SSF56935">
    <property type="entry name" value="Porins"/>
    <property type="match status" value="1"/>
</dbReference>
<evidence type="ECO:0000256" key="3">
    <source>
        <dbReference type="ARBA" id="ARBA00022448"/>
    </source>
</evidence>
<comment type="subunit">
    <text evidence="2">Homotrimer.</text>
</comment>
<reference evidence="13" key="1">
    <citation type="submission" date="2019-02" db="EMBL/GenBank/DDBJ databases">
        <title>Draft genome of the type strain Pelomonas aquatica CCUG 52575T.</title>
        <authorList>
            <person name="Gomila M."/>
            <person name="Lalucat J."/>
        </authorList>
    </citation>
    <scope>NUCLEOTIDE SEQUENCE</scope>
    <source>
        <strain evidence="13">CCUG 52575</strain>
    </source>
</reference>
<evidence type="ECO:0000256" key="10">
    <source>
        <dbReference type="ARBA" id="ARBA00023237"/>
    </source>
</evidence>
<evidence type="ECO:0000256" key="4">
    <source>
        <dbReference type="ARBA" id="ARBA00022452"/>
    </source>
</evidence>
<dbReference type="CDD" id="cd00342">
    <property type="entry name" value="gram_neg_porins"/>
    <property type="match status" value="1"/>
</dbReference>
<keyword evidence="4" id="KW-1134">Transmembrane beta strand</keyword>
<keyword evidence="8" id="KW-0626">Porin</keyword>
<dbReference type="InterPro" id="IPR050298">
    <property type="entry name" value="Gram-neg_bact_OMP"/>
</dbReference>
<accession>A0A9X4LLF5</accession>
<keyword evidence="5" id="KW-0812">Transmembrane</keyword>
<evidence type="ECO:0000256" key="5">
    <source>
        <dbReference type="ARBA" id="ARBA00022692"/>
    </source>
</evidence>
<dbReference type="Pfam" id="PF13609">
    <property type="entry name" value="Porin_4"/>
    <property type="match status" value="1"/>
</dbReference>
<dbReference type="GO" id="GO:0015288">
    <property type="term" value="F:porin activity"/>
    <property type="evidence" value="ECO:0007669"/>
    <property type="project" value="UniProtKB-KW"/>
</dbReference>
<dbReference type="Gene3D" id="2.40.160.10">
    <property type="entry name" value="Porin"/>
    <property type="match status" value="1"/>
</dbReference>
<keyword evidence="3" id="KW-0813">Transport</keyword>
<comment type="caution">
    <text evidence="13">The sequence shown here is derived from an EMBL/GenBank/DDBJ whole genome shotgun (WGS) entry which is preliminary data.</text>
</comment>
<organism evidence="13 14">
    <name type="scientific">Pelomonas aquatica</name>
    <dbReference type="NCBI Taxonomy" id="431058"/>
    <lineage>
        <taxon>Bacteria</taxon>
        <taxon>Pseudomonadati</taxon>
        <taxon>Pseudomonadota</taxon>
        <taxon>Betaproteobacteria</taxon>
        <taxon>Burkholderiales</taxon>
        <taxon>Sphaerotilaceae</taxon>
        <taxon>Roseateles</taxon>
    </lineage>
</organism>
<evidence type="ECO:0000256" key="1">
    <source>
        <dbReference type="ARBA" id="ARBA00004571"/>
    </source>
</evidence>
<sequence length="347" mass="35800">MKKALIALAVLGLTGGAAVAQSSVTLFGVIDADMKYVKTGDLKLKKLDSSGLSTSRFGVKGVEDLGGGLKAGFWLESEVATDTGAGGSTVNGSNAFWGRRSTVSLMGEFGEIRLGRYKTATRLHIEDFDPYSGTGLGDVTKVIADKTALGTLSGTQSGTFTRASNMVSYETPKDLGGFYGAADVAAGEGDGSNKMQDIRLGYKEGPVHVSAAFSSNGTGTKYKVSSIAGSYDFSGIKPALMYTTTEAGDAKIKAVTAALTWSLGQGQLQTSFTNSSANTAAQAIVGGDAKLFAIGYIYSLSKRTSLYTTFAQIDNKDGAKYTLGGAPAATAGGQKSSGFDVGIRHSF</sequence>
<evidence type="ECO:0000256" key="11">
    <source>
        <dbReference type="SAM" id="SignalP"/>
    </source>
</evidence>
<dbReference type="PANTHER" id="PTHR34501:SF9">
    <property type="entry name" value="MAJOR OUTER MEMBRANE PROTEIN P.IA"/>
    <property type="match status" value="1"/>
</dbReference>
<evidence type="ECO:0000256" key="2">
    <source>
        <dbReference type="ARBA" id="ARBA00011233"/>
    </source>
</evidence>
<name>A0A9X4LLF5_9BURK</name>
<keyword evidence="9" id="KW-0472">Membrane</keyword>
<comment type="subcellular location">
    <subcellularLocation>
        <location evidence="1">Cell outer membrane</location>
        <topology evidence="1">Multi-pass membrane protein</topology>
    </subcellularLocation>
</comment>
<dbReference type="AlphaFoldDB" id="A0A9X4LLF5"/>
<dbReference type="GO" id="GO:0006811">
    <property type="term" value="P:monoatomic ion transport"/>
    <property type="evidence" value="ECO:0007669"/>
    <property type="project" value="UniProtKB-KW"/>
</dbReference>
<feature type="signal peptide" evidence="11">
    <location>
        <begin position="1"/>
        <end position="20"/>
    </location>
</feature>